<accession>A0ABW2UU96</accession>
<keyword evidence="2" id="KW-1185">Reference proteome</keyword>
<reference evidence="2" key="1">
    <citation type="journal article" date="2019" name="Int. J. Syst. Evol. Microbiol.">
        <title>The Global Catalogue of Microorganisms (GCM) 10K type strain sequencing project: providing services to taxonomists for standard genome sequencing and annotation.</title>
        <authorList>
            <consortium name="The Broad Institute Genomics Platform"/>
            <consortium name="The Broad Institute Genome Sequencing Center for Infectious Disease"/>
            <person name="Wu L."/>
            <person name="Ma J."/>
        </authorList>
    </citation>
    <scope>NUCLEOTIDE SEQUENCE [LARGE SCALE GENOMIC DNA]</scope>
    <source>
        <strain evidence="2">JCM 30234</strain>
    </source>
</reference>
<sequence>MQLQRKQSTGIYETIGTREGYVSVTSPSYRTFTNVKSGSDDMRIYLLYYEDDIDNIVEFYRP</sequence>
<organism evidence="1 2">
    <name type="scientific">Lentibacillus kimchii</name>
    <dbReference type="NCBI Taxonomy" id="1542911"/>
    <lineage>
        <taxon>Bacteria</taxon>
        <taxon>Bacillati</taxon>
        <taxon>Bacillota</taxon>
        <taxon>Bacilli</taxon>
        <taxon>Bacillales</taxon>
        <taxon>Bacillaceae</taxon>
        <taxon>Lentibacillus</taxon>
    </lineage>
</organism>
<gene>
    <name evidence="1" type="ORF">ACFQU8_09655</name>
</gene>
<protein>
    <submittedName>
        <fullName evidence="1">Uncharacterized protein</fullName>
    </submittedName>
</protein>
<evidence type="ECO:0000313" key="2">
    <source>
        <dbReference type="Proteomes" id="UP001596620"/>
    </source>
</evidence>
<evidence type="ECO:0000313" key="1">
    <source>
        <dbReference type="EMBL" id="MFC7747492.1"/>
    </source>
</evidence>
<name>A0ABW2UU96_9BACI</name>
<dbReference type="Proteomes" id="UP001596620">
    <property type="component" value="Unassembled WGS sequence"/>
</dbReference>
<comment type="caution">
    <text evidence="1">The sequence shown here is derived from an EMBL/GenBank/DDBJ whole genome shotgun (WGS) entry which is preliminary data.</text>
</comment>
<dbReference type="EMBL" id="JBHTGR010000033">
    <property type="protein sequence ID" value="MFC7747492.1"/>
    <property type="molecule type" value="Genomic_DNA"/>
</dbReference>
<dbReference type="RefSeq" id="WP_382359256.1">
    <property type="nucleotide sequence ID" value="NZ_JBHTGR010000033.1"/>
</dbReference>
<proteinExistence type="predicted"/>